<dbReference type="Proteomes" id="UP001214301">
    <property type="component" value="Chromosome"/>
</dbReference>
<dbReference type="EMBL" id="CP116669">
    <property type="protein sequence ID" value="WCH99805.1"/>
    <property type="molecule type" value="Genomic_DNA"/>
</dbReference>
<proteinExistence type="predicted"/>
<name>A0ABY7R8B4_9PSED</name>
<feature type="transmembrane region" description="Helical" evidence="1">
    <location>
        <begin position="35"/>
        <end position="57"/>
    </location>
</feature>
<evidence type="ECO:0000256" key="1">
    <source>
        <dbReference type="SAM" id="Phobius"/>
    </source>
</evidence>
<sequence length="108" mass="12072">MRVPWRLFLFHAQPQRGGCTQATNPMQQHKRGATIFLPVVAPTYAFSVIAYFLLLFGAKTAFFRLKRTINNPLLRVGMFAGRVAPFLPKKRVAPGCTRIALQILLASA</sequence>
<keyword evidence="3" id="KW-1185">Reference proteome</keyword>
<keyword evidence="1" id="KW-0812">Transmembrane</keyword>
<keyword evidence="1" id="KW-0472">Membrane</keyword>
<organism evidence="2 3">
    <name type="scientific">Pseudomonas capeferrum</name>
    <dbReference type="NCBI Taxonomy" id="1495066"/>
    <lineage>
        <taxon>Bacteria</taxon>
        <taxon>Pseudomonadati</taxon>
        <taxon>Pseudomonadota</taxon>
        <taxon>Gammaproteobacteria</taxon>
        <taxon>Pseudomonadales</taxon>
        <taxon>Pseudomonadaceae</taxon>
        <taxon>Pseudomonas</taxon>
    </lineage>
</organism>
<keyword evidence="1" id="KW-1133">Transmembrane helix</keyword>
<dbReference type="RefSeq" id="WP_143500709.1">
    <property type="nucleotide sequence ID" value="NZ_CP116669.1"/>
</dbReference>
<gene>
    <name evidence="2" type="ORF">PMC74_24120</name>
</gene>
<evidence type="ECO:0000313" key="2">
    <source>
        <dbReference type="EMBL" id="WCH99805.1"/>
    </source>
</evidence>
<accession>A0ABY7R8B4</accession>
<evidence type="ECO:0000313" key="3">
    <source>
        <dbReference type="Proteomes" id="UP001214301"/>
    </source>
</evidence>
<protein>
    <submittedName>
        <fullName evidence="2">Uncharacterized protein</fullName>
    </submittedName>
</protein>
<dbReference type="GeneID" id="301039439"/>
<reference evidence="2 3" key="1">
    <citation type="journal article" date="2020" name="Front. Microbiol.">
        <title>Toward Biorecycling: Isolation of a Soil Bacterium That Grows on a Polyurethane Oligomer and Monomer.</title>
        <authorList>
            <person name="Espinosa M.J.C."/>
            <person name="Blanco A.C."/>
            <person name="Schmidgall T."/>
            <person name="Atanasoff-Kardjalieff A.K."/>
            <person name="Kappelmeyer U."/>
            <person name="Tischler D."/>
            <person name="Pieper D.H."/>
            <person name="Heipieper H.J."/>
            <person name="Eberlein C."/>
        </authorList>
    </citation>
    <scope>NUCLEOTIDE SEQUENCE [LARGE SCALE GENOMIC DNA]</scope>
    <source>
        <strain evidence="2 3">TDA1</strain>
    </source>
</reference>